<dbReference type="Pfam" id="PF20493">
    <property type="entry name" value="WD-like_fungi"/>
    <property type="match status" value="1"/>
</dbReference>
<protein>
    <recommendedName>
        <fullName evidence="1">WD-like domain-containing protein</fullName>
    </recommendedName>
</protein>
<dbReference type="EMBL" id="CAIJEO010000010">
    <property type="protein sequence ID" value="CAD0099823.1"/>
    <property type="molecule type" value="Genomic_DNA"/>
</dbReference>
<dbReference type="InterPro" id="IPR046925">
    <property type="entry name" value="WD-like_fungi"/>
</dbReference>
<dbReference type="Proteomes" id="UP000714618">
    <property type="component" value="Unassembled WGS sequence"/>
</dbReference>
<evidence type="ECO:0000259" key="1">
    <source>
        <dbReference type="Pfam" id="PF20493"/>
    </source>
</evidence>
<gene>
    <name evidence="2" type="ORF">AWRI4233_LOCUS8648</name>
</gene>
<dbReference type="AlphaFoldDB" id="A0A9N8PMG9"/>
<proteinExistence type="predicted"/>
<feature type="domain" description="WD-like" evidence="1">
    <location>
        <begin position="155"/>
        <end position="227"/>
    </location>
</feature>
<keyword evidence="3" id="KW-1185">Reference proteome</keyword>
<sequence length="232" mass="25021">MFGMKTLKTLLYFVLVGFAATALNRYLGVAASPVFDMSELMARDGIPHMNIFYKGEHYDNGTGYNFDLYTVDDSLDEIFAFASYMAAYDDEDDGDTSPDLEKRDWYDCQHLSSIQTLGCNSGHALGSFVSATGSAAFGGYLSGLLKEAFSGGRDNSRPRSVCLSRDKNNLCVSWASYTGSGLRSGEANSITQFSTECAQSDGSAEFKTTMSDGGVLFICVSNRADGCGKSVC</sequence>
<accession>A0A9N8PMG9</accession>
<evidence type="ECO:0000313" key="2">
    <source>
        <dbReference type="EMBL" id="CAD0099823.1"/>
    </source>
</evidence>
<name>A0A9N8PMG9_9PEZI</name>
<reference evidence="2" key="1">
    <citation type="submission" date="2020-06" db="EMBL/GenBank/DDBJ databases">
        <authorList>
            <person name="Onetto C."/>
        </authorList>
    </citation>
    <scope>NUCLEOTIDE SEQUENCE</scope>
</reference>
<evidence type="ECO:0000313" key="3">
    <source>
        <dbReference type="Proteomes" id="UP000714618"/>
    </source>
</evidence>
<dbReference type="OrthoDB" id="3918888at2759"/>
<comment type="caution">
    <text evidence="2">The sequence shown here is derived from an EMBL/GenBank/DDBJ whole genome shotgun (WGS) entry which is preliminary data.</text>
</comment>
<organism evidence="2 3">
    <name type="scientific">Aureobasidium mustum</name>
    <dbReference type="NCBI Taxonomy" id="2773714"/>
    <lineage>
        <taxon>Eukaryota</taxon>
        <taxon>Fungi</taxon>
        <taxon>Dikarya</taxon>
        <taxon>Ascomycota</taxon>
        <taxon>Pezizomycotina</taxon>
        <taxon>Dothideomycetes</taxon>
        <taxon>Dothideomycetidae</taxon>
        <taxon>Dothideales</taxon>
        <taxon>Saccotheciaceae</taxon>
        <taxon>Aureobasidium</taxon>
    </lineage>
</organism>